<dbReference type="InterPro" id="IPR003313">
    <property type="entry name" value="AraC-bd"/>
</dbReference>
<feature type="domain" description="HTH araC/xylS-type" evidence="4">
    <location>
        <begin position="169"/>
        <end position="267"/>
    </location>
</feature>
<dbReference type="GO" id="GO:0003700">
    <property type="term" value="F:DNA-binding transcription factor activity"/>
    <property type="evidence" value="ECO:0007669"/>
    <property type="project" value="InterPro"/>
</dbReference>
<protein>
    <submittedName>
        <fullName evidence="5">AraC-type DNA-binding protein</fullName>
    </submittedName>
</protein>
<dbReference type="SUPFAM" id="SSF51215">
    <property type="entry name" value="Regulatory protein AraC"/>
    <property type="match status" value="1"/>
</dbReference>
<dbReference type="InterPro" id="IPR014710">
    <property type="entry name" value="RmlC-like_jellyroll"/>
</dbReference>
<dbReference type="InterPro" id="IPR020449">
    <property type="entry name" value="Tscrpt_reg_AraC-type_HTH"/>
</dbReference>
<name>A0A1I0RWB4_9FIRM</name>
<dbReference type="InterPro" id="IPR037923">
    <property type="entry name" value="HTH-like"/>
</dbReference>
<dbReference type="Pfam" id="PF12833">
    <property type="entry name" value="HTH_18"/>
    <property type="match status" value="1"/>
</dbReference>
<accession>A0A1I0RWB4</accession>
<dbReference type="Gene3D" id="1.10.10.60">
    <property type="entry name" value="Homeodomain-like"/>
    <property type="match status" value="2"/>
</dbReference>
<keyword evidence="2 5" id="KW-0238">DNA-binding</keyword>
<reference evidence="5 6" key="1">
    <citation type="submission" date="2016-10" db="EMBL/GenBank/DDBJ databases">
        <authorList>
            <person name="de Groot N.N."/>
        </authorList>
    </citation>
    <scope>NUCLEOTIDE SEQUENCE [LARGE SCALE GENOMIC DNA]</scope>
    <source>
        <strain evidence="5 6">DSM 9179</strain>
    </source>
</reference>
<keyword evidence="6" id="KW-1185">Reference proteome</keyword>
<dbReference type="AlphaFoldDB" id="A0A1I0RWB4"/>
<dbReference type="PROSITE" id="PS01124">
    <property type="entry name" value="HTH_ARAC_FAMILY_2"/>
    <property type="match status" value="1"/>
</dbReference>
<keyword evidence="3" id="KW-0804">Transcription</keyword>
<evidence type="ECO:0000259" key="4">
    <source>
        <dbReference type="PROSITE" id="PS01124"/>
    </source>
</evidence>
<dbReference type="GO" id="GO:0043565">
    <property type="term" value="F:sequence-specific DNA binding"/>
    <property type="evidence" value="ECO:0007669"/>
    <property type="project" value="InterPro"/>
</dbReference>
<keyword evidence="1" id="KW-0805">Transcription regulation</keyword>
<dbReference type="EMBL" id="FOJI01000027">
    <property type="protein sequence ID" value="SEW45788.1"/>
    <property type="molecule type" value="Genomic_DNA"/>
</dbReference>
<dbReference type="Gene3D" id="2.60.120.10">
    <property type="entry name" value="Jelly Rolls"/>
    <property type="match status" value="1"/>
</dbReference>
<dbReference type="Proteomes" id="UP000199701">
    <property type="component" value="Unassembled WGS sequence"/>
</dbReference>
<dbReference type="SUPFAM" id="SSF46689">
    <property type="entry name" value="Homeodomain-like"/>
    <property type="match status" value="2"/>
</dbReference>
<sequence length="271" mass="31216">MKEIADFKYKEHGKDILSNKEHSHNNCYEILQIWSGEGVVMVKNKLYPLKSGSVYFINGMDIHCSVPKEPNEYIRSKIIISSEYINKIAEFTKSFEILNDLFIKSGGMCIELGPNEAAIIDEAFLKIKDNISENTVYTNINVATAIFEIFTYAHGNKNTYSPALTNKISEVLQYINRNIENKITLNDICNYVHSSKYYLCHIFKETTHMTILDYILFRRISIAKKNLIYTDKSLADIAMSSGFSSFSYFSRMFHVCEGITPSEFRKTNTFQ</sequence>
<dbReference type="PRINTS" id="PR00032">
    <property type="entry name" value="HTHARAC"/>
</dbReference>
<dbReference type="STRING" id="99656.SAMN05421659_1277"/>
<dbReference type="PANTHER" id="PTHR43280">
    <property type="entry name" value="ARAC-FAMILY TRANSCRIPTIONAL REGULATOR"/>
    <property type="match status" value="1"/>
</dbReference>
<dbReference type="SMART" id="SM00342">
    <property type="entry name" value="HTH_ARAC"/>
    <property type="match status" value="1"/>
</dbReference>
<dbReference type="InterPro" id="IPR018060">
    <property type="entry name" value="HTH_AraC"/>
</dbReference>
<gene>
    <name evidence="5" type="ORF">SAMN05421659_1277</name>
</gene>
<proteinExistence type="predicted"/>
<dbReference type="PANTHER" id="PTHR43280:SF28">
    <property type="entry name" value="HTH-TYPE TRANSCRIPTIONAL ACTIVATOR RHAS"/>
    <property type="match status" value="1"/>
</dbReference>
<evidence type="ECO:0000256" key="3">
    <source>
        <dbReference type="ARBA" id="ARBA00023163"/>
    </source>
</evidence>
<evidence type="ECO:0000313" key="6">
    <source>
        <dbReference type="Proteomes" id="UP000199701"/>
    </source>
</evidence>
<evidence type="ECO:0000256" key="1">
    <source>
        <dbReference type="ARBA" id="ARBA00023015"/>
    </source>
</evidence>
<dbReference type="InterPro" id="IPR009057">
    <property type="entry name" value="Homeodomain-like_sf"/>
</dbReference>
<organism evidence="5 6">
    <name type="scientific">[Clostridium] fimetarium</name>
    <dbReference type="NCBI Taxonomy" id="99656"/>
    <lineage>
        <taxon>Bacteria</taxon>
        <taxon>Bacillati</taxon>
        <taxon>Bacillota</taxon>
        <taxon>Clostridia</taxon>
        <taxon>Lachnospirales</taxon>
        <taxon>Lachnospiraceae</taxon>
    </lineage>
</organism>
<evidence type="ECO:0000313" key="5">
    <source>
        <dbReference type="EMBL" id="SEW45788.1"/>
    </source>
</evidence>
<dbReference type="Pfam" id="PF02311">
    <property type="entry name" value="AraC_binding"/>
    <property type="match status" value="1"/>
</dbReference>
<dbReference type="RefSeq" id="WP_170841516.1">
    <property type="nucleotide sequence ID" value="NZ_FOJI01000027.1"/>
</dbReference>
<evidence type="ECO:0000256" key="2">
    <source>
        <dbReference type="ARBA" id="ARBA00023125"/>
    </source>
</evidence>